<dbReference type="OrthoDB" id="185373at2759"/>
<keyword evidence="7" id="KW-1185">Reference proteome</keyword>
<dbReference type="Proteomes" id="UP000799424">
    <property type="component" value="Unassembled WGS sequence"/>
</dbReference>
<evidence type="ECO:0000313" key="7">
    <source>
        <dbReference type="Proteomes" id="UP000799424"/>
    </source>
</evidence>
<sequence>CARWSFKVFKGATKHELHQAWKNWLNLDTQTRRTAYQRLLVYLLDRKPGRAMQYIHVLANDPLLRGRKTEAIADALGHLSKVHRRGKYNPNEGWSHDSNAVRRSFVPAFFHFFRKALAGQKEVCSQDLLYNLVDLADGKDLRKLFDCFVEHRTFLSFDTILHYANAFAKAGDFTSALRCLEELKKIMGSGAWDTVSDRQRLRWTCALILRKSIAKGEGFHNTAGIVASIVQLGIEMDILLYNVVMHNAMDAGDYSTAFKIYNTLQANGLKADKHTYSILLHGCALQSDPATFSRFAQHCADVAKKIEDPWLATDYLHYLYVRHQNDSDKAQTLDLLQQQYLRFFSAGPLQLINRRPTPTLLNLQPTSTALYIMLQAQIQAVLAISSQQVLELYHRFRTLVQQDSDAALTKLASDPIIWNAFLLAFCSKQQFASASELIKDMTEGSPQPNIYSWNIFMQAFFKTSQVQAAERVFKILRSRGINPDGFTYGVLLRGYARAQHIERVGEIMQHVDSEQEMKPDLLKMLAKVLDRDKLMLTLDKSRVLKEVQVVEKARIDAEEEEGRWREPQLTDDE</sequence>
<accession>A0A6A7AL47</accession>
<dbReference type="AlphaFoldDB" id="A0A6A7AL47"/>
<comment type="subunit">
    <text evidence="4">Binds to mitochondrial small subunit 15S rRNA.</text>
</comment>
<evidence type="ECO:0000256" key="2">
    <source>
        <dbReference type="ARBA" id="ARBA00022737"/>
    </source>
</evidence>
<proteinExistence type="inferred from homology"/>
<feature type="repeat" description="PPR" evidence="5">
    <location>
        <begin position="414"/>
        <end position="448"/>
    </location>
</feature>
<comment type="similarity">
    <text evidence="1">Belongs to the CCM1 family.</text>
</comment>
<name>A0A6A7AL47_9PLEO</name>
<dbReference type="PANTHER" id="PTHR47447:SF24">
    <property type="entry name" value="PENTATRICOPEPTIDE REPEAT-CONTAINING PROTEIN"/>
    <property type="match status" value="1"/>
</dbReference>
<reference evidence="6" key="1">
    <citation type="journal article" date="2020" name="Stud. Mycol.">
        <title>101 Dothideomycetes genomes: a test case for predicting lifestyles and emergence of pathogens.</title>
        <authorList>
            <person name="Haridas S."/>
            <person name="Albert R."/>
            <person name="Binder M."/>
            <person name="Bloem J."/>
            <person name="Labutti K."/>
            <person name="Salamov A."/>
            <person name="Andreopoulos B."/>
            <person name="Baker S."/>
            <person name="Barry K."/>
            <person name="Bills G."/>
            <person name="Bluhm B."/>
            <person name="Cannon C."/>
            <person name="Castanera R."/>
            <person name="Culley D."/>
            <person name="Daum C."/>
            <person name="Ezra D."/>
            <person name="Gonzalez J."/>
            <person name="Henrissat B."/>
            <person name="Kuo A."/>
            <person name="Liang C."/>
            <person name="Lipzen A."/>
            <person name="Lutzoni F."/>
            <person name="Magnuson J."/>
            <person name="Mondo S."/>
            <person name="Nolan M."/>
            <person name="Ohm R."/>
            <person name="Pangilinan J."/>
            <person name="Park H.-J."/>
            <person name="Ramirez L."/>
            <person name="Alfaro M."/>
            <person name="Sun H."/>
            <person name="Tritt A."/>
            <person name="Yoshinaga Y."/>
            <person name="Zwiers L.-H."/>
            <person name="Turgeon B."/>
            <person name="Goodwin S."/>
            <person name="Spatafora J."/>
            <person name="Crous P."/>
            <person name="Grigoriev I."/>
        </authorList>
    </citation>
    <scope>NUCLEOTIDE SEQUENCE</scope>
    <source>
        <strain evidence="6">CBS 113818</strain>
    </source>
</reference>
<dbReference type="InterPro" id="IPR002885">
    <property type="entry name" value="PPR_rpt"/>
</dbReference>
<protein>
    <recommendedName>
        <fullName evidence="8">Pentacotripeptide-repeat region of PRORP domain-containing protein</fullName>
    </recommendedName>
</protein>
<dbReference type="NCBIfam" id="TIGR00756">
    <property type="entry name" value="PPR"/>
    <property type="match status" value="1"/>
</dbReference>
<dbReference type="Pfam" id="PF13041">
    <property type="entry name" value="PPR_2"/>
    <property type="match status" value="2"/>
</dbReference>
<organism evidence="6 7">
    <name type="scientific">Ophiobolus disseminans</name>
    <dbReference type="NCBI Taxonomy" id="1469910"/>
    <lineage>
        <taxon>Eukaryota</taxon>
        <taxon>Fungi</taxon>
        <taxon>Dikarya</taxon>
        <taxon>Ascomycota</taxon>
        <taxon>Pezizomycotina</taxon>
        <taxon>Dothideomycetes</taxon>
        <taxon>Pleosporomycetidae</taxon>
        <taxon>Pleosporales</taxon>
        <taxon>Pleosporineae</taxon>
        <taxon>Phaeosphaeriaceae</taxon>
        <taxon>Ophiobolus</taxon>
    </lineage>
</organism>
<evidence type="ECO:0008006" key="8">
    <source>
        <dbReference type="Google" id="ProtNLM"/>
    </source>
</evidence>
<dbReference type="PROSITE" id="PS51375">
    <property type="entry name" value="PPR"/>
    <property type="match status" value="2"/>
</dbReference>
<evidence type="ECO:0000256" key="1">
    <source>
        <dbReference type="ARBA" id="ARBA00006192"/>
    </source>
</evidence>
<evidence type="ECO:0000256" key="3">
    <source>
        <dbReference type="ARBA" id="ARBA00044493"/>
    </source>
</evidence>
<dbReference type="InterPro" id="IPR011990">
    <property type="entry name" value="TPR-like_helical_dom_sf"/>
</dbReference>
<keyword evidence="2" id="KW-0677">Repeat</keyword>
<dbReference type="PANTHER" id="PTHR47447">
    <property type="entry name" value="OS03G0856100 PROTEIN"/>
    <property type="match status" value="1"/>
</dbReference>
<dbReference type="EMBL" id="MU006216">
    <property type="protein sequence ID" value="KAF2833882.1"/>
    <property type="molecule type" value="Genomic_DNA"/>
</dbReference>
<feature type="non-terminal residue" evidence="6">
    <location>
        <position position="1"/>
    </location>
</feature>
<evidence type="ECO:0000256" key="5">
    <source>
        <dbReference type="PROSITE-ProRule" id="PRU00708"/>
    </source>
</evidence>
<comment type="function">
    <text evidence="3">Regulates mitochondrial small subunit maturation by controlling 15S rRNA 5'-end processing. Localizes to the 5' precursor of the 15S rRNA in a position that is subsequently occupied by mS47 in the mature yeast mtSSU. Uses structure and sequence-specific RNA recognition, binding to a single-stranded region of the precursor and specifically recognizing bases -6 to -1. The exchange of Ccm1 for mS47 is coupled to the irreversible removal of precursor rRNA that is accompanied by conformational changes of the mitoribosomal proteins uS5m and mS26. These conformational changes signal completion of 5'-end rRNA processing through protection of the mature 5'-end of the 15S rRNA and stabilization of mS47. The removal of the 5' precursor together with the dissociation of Ccm1 may be catalyzed by the 5'-3' exoribonuclease Pet127. Involved in the specific removal of group I introns in mitochondrial encoded transcripts.</text>
</comment>
<feature type="non-terminal residue" evidence="6">
    <location>
        <position position="573"/>
    </location>
</feature>
<dbReference type="Gene3D" id="1.25.40.10">
    <property type="entry name" value="Tetratricopeptide repeat domain"/>
    <property type="match status" value="2"/>
</dbReference>
<feature type="repeat" description="PPR" evidence="5">
    <location>
        <begin position="449"/>
        <end position="483"/>
    </location>
</feature>
<evidence type="ECO:0000313" key="6">
    <source>
        <dbReference type="EMBL" id="KAF2833882.1"/>
    </source>
</evidence>
<evidence type="ECO:0000256" key="4">
    <source>
        <dbReference type="ARBA" id="ARBA00044511"/>
    </source>
</evidence>
<gene>
    <name evidence="6" type="ORF">CC86DRAFT_275986</name>
</gene>